<dbReference type="InterPro" id="IPR013762">
    <property type="entry name" value="Integrase-like_cat_sf"/>
</dbReference>
<evidence type="ECO:0000256" key="5">
    <source>
        <dbReference type="ARBA" id="ARBA00023172"/>
    </source>
</evidence>
<comment type="similarity">
    <text evidence="2">Belongs to the 'phage' integrase family.</text>
</comment>
<dbReference type="Pfam" id="PF14659">
    <property type="entry name" value="Phage_int_SAM_3"/>
    <property type="match status" value="1"/>
</dbReference>
<dbReference type="AlphaFoldDB" id="A0A1T4WKU0"/>
<dbReference type="RefSeq" id="WP_078783721.1">
    <property type="nucleotide sequence ID" value="NZ_FUYF01000003.1"/>
</dbReference>
<keyword evidence="5" id="KW-0233">DNA recombination</keyword>
<dbReference type="OrthoDB" id="198772at2"/>
<keyword evidence="4" id="KW-0238">DNA-binding</keyword>
<dbReference type="GO" id="GO:0003677">
    <property type="term" value="F:DNA binding"/>
    <property type="evidence" value="ECO:0007669"/>
    <property type="project" value="UniProtKB-KW"/>
</dbReference>
<dbReference type="STRING" id="745368.SAMN02745178_00721"/>
<dbReference type="InterPro" id="IPR050090">
    <property type="entry name" value="Tyrosine_recombinase_XerCD"/>
</dbReference>
<evidence type="ECO:0000313" key="8">
    <source>
        <dbReference type="Proteomes" id="UP000190286"/>
    </source>
</evidence>
<accession>A0A1T4WKU0</accession>
<dbReference type="Gene3D" id="1.10.150.130">
    <property type="match status" value="1"/>
</dbReference>
<dbReference type="InterPro" id="IPR011010">
    <property type="entry name" value="DNA_brk_join_enz"/>
</dbReference>
<dbReference type="SUPFAM" id="SSF56349">
    <property type="entry name" value="DNA breaking-rejoining enzymes"/>
    <property type="match status" value="1"/>
</dbReference>
<dbReference type="InterPro" id="IPR010998">
    <property type="entry name" value="Integrase_recombinase_N"/>
</dbReference>
<dbReference type="InterPro" id="IPR004107">
    <property type="entry name" value="Integrase_SAM-like_N"/>
</dbReference>
<dbReference type="EMBL" id="FUYF01000003">
    <property type="protein sequence ID" value="SKA77943.1"/>
    <property type="molecule type" value="Genomic_DNA"/>
</dbReference>
<dbReference type="PROSITE" id="PS51898">
    <property type="entry name" value="TYR_RECOMBINASE"/>
    <property type="match status" value="1"/>
</dbReference>
<keyword evidence="3" id="KW-0229">DNA integration</keyword>
<protein>
    <submittedName>
        <fullName evidence="7">Site-specific recombinase XerD</fullName>
    </submittedName>
</protein>
<gene>
    <name evidence="7" type="ORF">SAMN02745178_00721</name>
</gene>
<dbReference type="CDD" id="cd01189">
    <property type="entry name" value="INT_ICEBs1_C_like"/>
    <property type="match status" value="1"/>
</dbReference>
<dbReference type="Gene3D" id="1.10.443.10">
    <property type="entry name" value="Intergrase catalytic core"/>
    <property type="match status" value="1"/>
</dbReference>
<comment type="function">
    <text evidence="1">Site-specific tyrosine recombinase, which acts by catalyzing the cutting and rejoining of the recombining DNA molecules.</text>
</comment>
<feature type="domain" description="Tyr recombinase" evidence="6">
    <location>
        <begin position="248"/>
        <end position="459"/>
    </location>
</feature>
<dbReference type="GeneID" id="93337207"/>
<dbReference type="PANTHER" id="PTHR30349">
    <property type="entry name" value="PHAGE INTEGRASE-RELATED"/>
    <property type="match status" value="1"/>
</dbReference>
<dbReference type="Pfam" id="PF00589">
    <property type="entry name" value="Phage_integrase"/>
    <property type="match status" value="1"/>
</dbReference>
<evidence type="ECO:0000256" key="1">
    <source>
        <dbReference type="ARBA" id="ARBA00003283"/>
    </source>
</evidence>
<evidence type="ECO:0000256" key="2">
    <source>
        <dbReference type="ARBA" id="ARBA00008857"/>
    </source>
</evidence>
<evidence type="ECO:0000259" key="6">
    <source>
        <dbReference type="PROSITE" id="PS51898"/>
    </source>
</evidence>
<name>A0A1T4WKU0_9FIRM</name>
<dbReference type="GO" id="GO:0006310">
    <property type="term" value="P:DNA recombination"/>
    <property type="evidence" value="ECO:0007669"/>
    <property type="project" value="UniProtKB-KW"/>
</dbReference>
<evidence type="ECO:0000256" key="3">
    <source>
        <dbReference type="ARBA" id="ARBA00022908"/>
    </source>
</evidence>
<reference evidence="7 8" key="1">
    <citation type="submission" date="2017-02" db="EMBL/GenBank/DDBJ databases">
        <authorList>
            <person name="Peterson S.W."/>
        </authorList>
    </citation>
    <scope>NUCLEOTIDE SEQUENCE [LARGE SCALE GENOMIC DNA]</scope>
    <source>
        <strain evidence="7 8">ATCC 27749</strain>
    </source>
</reference>
<dbReference type="PANTHER" id="PTHR30349:SF91">
    <property type="entry name" value="INTA PROTEIN"/>
    <property type="match status" value="1"/>
</dbReference>
<evidence type="ECO:0000313" key="7">
    <source>
        <dbReference type="EMBL" id="SKA77943.1"/>
    </source>
</evidence>
<dbReference type="GO" id="GO:0015074">
    <property type="term" value="P:DNA integration"/>
    <property type="evidence" value="ECO:0007669"/>
    <property type="project" value="UniProtKB-KW"/>
</dbReference>
<sequence>MANVTRRANKDGTTSYRVKVSAGLGADGRYVYRSATFTPPTKLTARQTEKAVQEFARDFEQRVQRGLFAETDLTVDGLAQKWLTEFCEPNLKPHTTEDYKKLLPRVSAAIGHIKLSKLQPGHIQEFYKQLAQPGIREDGKYKAKAAFIEAFPKGTRIELQKAAGLSQGTMAAIMQGRTVSKQSAEKIAAAAGWAFTKAFSCTSTDTLSASSQRHYHLMLSSMFSTAVRWQLMDANPCERVTPPKLVEQDVEFLDETGIADLLAALPDAPVQLSVITQLALFTGARRGEICGLRWSDIDLDAGVMAINRNLSYIAHKGTIFDYPKTKKSRRCIKLSDDCIALLKDYKQWQMRERLKVGTFWQRTITIEGGKLVKNDLLFTKPDGKPIDPNVVSSWFPVFLREHGLPPCRFHSLRHSNAALLIAAHVPATTVAGRLGHAQVSTTTNIYAAMIRSSDAAAADALGNIFDRIKQRQEIG</sequence>
<keyword evidence="8" id="KW-1185">Reference proteome</keyword>
<evidence type="ECO:0000256" key="4">
    <source>
        <dbReference type="ARBA" id="ARBA00023125"/>
    </source>
</evidence>
<organism evidence="7 8">
    <name type="scientific">Gemmiger formicilis</name>
    <dbReference type="NCBI Taxonomy" id="745368"/>
    <lineage>
        <taxon>Bacteria</taxon>
        <taxon>Bacillati</taxon>
        <taxon>Bacillota</taxon>
        <taxon>Clostridia</taxon>
        <taxon>Eubacteriales</taxon>
        <taxon>Gemmiger</taxon>
    </lineage>
</organism>
<dbReference type="Proteomes" id="UP000190286">
    <property type="component" value="Unassembled WGS sequence"/>
</dbReference>
<proteinExistence type="inferred from homology"/>
<dbReference type="InterPro" id="IPR002104">
    <property type="entry name" value="Integrase_catalytic"/>
</dbReference>